<comment type="similarity">
    <text evidence="1">Belongs to the aldo/keto reductase family.</text>
</comment>
<reference evidence="5 6" key="1">
    <citation type="submission" date="2024-09" db="EMBL/GenBank/DDBJ databases">
        <authorList>
            <person name="Sun Q."/>
            <person name="Mori K."/>
        </authorList>
    </citation>
    <scope>NUCLEOTIDE SEQUENCE [LARGE SCALE GENOMIC DNA]</scope>
    <source>
        <strain evidence="5 6">KCTC 23315</strain>
    </source>
</reference>
<evidence type="ECO:0000256" key="1">
    <source>
        <dbReference type="ARBA" id="ARBA00007905"/>
    </source>
</evidence>
<evidence type="ECO:0000256" key="3">
    <source>
        <dbReference type="ARBA" id="ARBA00023002"/>
    </source>
</evidence>
<dbReference type="EC" id="1.1.1.346" evidence="5"/>
<dbReference type="InterPro" id="IPR036812">
    <property type="entry name" value="NAD(P)_OxRdtase_dom_sf"/>
</dbReference>
<dbReference type="PROSITE" id="PS00798">
    <property type="entry name" value="ALDOKETO_REDUCTASE_1"/>
    <property type="match status" value="1"/>
</dbReference>
<dbReference type="Pfam" id="PF00248">
    <property type="entry name" value="Aldo_ket_red"/>
    <property type="match status" value="1"/>
</dbReference>
<dbReference type="GO" id="GO:0016491">
    <property type="term" value="F:oxidoreductase activity"/>
    <property type="evidence" value="ECO:0007669"/>
    <property type="project" value="UniProtKB-KW"/>
</dbReference>
<gene>
    <name evidence="5" type="primary">dkgB</name>
    <name evidence="5" type="ORF">ACFFJP_09825</name>
</gene>
<name>A0ABV6BCJ8_9GAMM</name>
<dbReference type="Proteomes" id="UP001589813">
    <property type="component" value="Unassembled WGS sequence"/>
</dbReference>
<dbReference type="PRINTS" id="PR00069">
    <property type="entry name" value="ALDKETRDTASE"/>
</dbReference>
<dbReference type="PANTHER" id="PTHR43827">
    <property type="entry name" value="2,5-DIKETO-D-GLUCONIC ACID REDUCTASE"/>
    <property type="match status" value="1"/>
</dbReference>
<organism evidence="5 6">
    <name type="scientific">Rheinheimera tilapiae</name>
    <dbReference type="NCBI Taxonomy" id="875043"/>
    <lineage>
        <taxon>Bacteria</taxon>
        <taxon>Pseudomonadati</taxon>
        <taxon>Pseudomonadota</taxon>
        <taxon>Gammaproteobacteria</taxon>
        <taxon>Chromatiales</taxon>
        <taxon>Chromatiaceae</taxon>
        <taxon>Rheinheimera</taxon>
    </lineage>
</organism>
<proteinExistence type="inferred from homology"/>
<dbReference type="InterPro" id="IPR018170">
    <property type="entry name" value="Aldo/ket_reductase_CS"/>
</dbReference>
<keyword evidence="3 5" id="KW-0560">Oxidoreductase</keyword>
<dbReference type="InterPro" id="IPR020471">
    <property type="entry name" value="AKR"/>
</dbReference>
<dbReference type="PROSITE" id="PS00062">
    <property type="entry name" value="ALDOKETO_REDUCTASE_2"/>
    <property type="match status" value="1"/>
</dbReference>
<dbReference type="NCBIfam" id="NF008377">
    <property type="entry name" value="PRK11172.1"/>
    <property type="match status" value="1"/>
</dbReference>
<dbReference type="EMBL" id="JBHLXP010000001">
    <property type="protein sequence ID" value="MFC0048585.1"/>
    <property type="molecule type" value="Genomic_DNA"/>
</dbReference>
<dbReference type="Gene3D" id="3.20.20.100">
    <property type="entry name" value="NADP-dependent oxidoreductase domain"/>
    <property type="match status" value="1"/>
</dbReference>
<dbReference type="PANTHER" id="PTHR43827:SF3">
    <property type="entry name" value="NADP-DEPENDENT OXIDOREDUCTASE DOMAIN-CONTAINING PROTEIN"/>
    <property type="match status" value="1"/>
</dbReference>
<keyword evidence="2" id="KW-0521">NADP</keyword>
<evidence type="ECO:0000259" key="4">
    <source>
        <dbReference type="Pfam" id="PF00248"/>
    </source>
</evidence>
<comment type="caution">
    <text evidence="5">The sequence shown here is derived from an EMBL/GenBank/DDBJ whole genome shotgun (WGS) entry which is preliminary data.</text>
</comment>
<dbReference type="PIRSF" id="PIRSF000097">
    <property type="entry name" value="AKR"/>
    <property type="match status" value="1"/>
</dbReference>
<protein>
    <submittedName>
        <fullName evidence="5">2,5-didehydrogluconate reductase DkgB</fullName>
        <ecNumber evidence="5">1.1.1.346</ecNumber>
    </submittedName>
</protein>
<evidence type="ECO:0000313" key="5">
    <source>
        <dbReference type="EMBL" id="MFC0048585.1"/>
    </source>
</evidence>
<keyword evidence="6" id="KW-1185">Reference proteome</keyword>
<dbReference type="InterPro" id="IPR023210">
    <property type="entry name" value="NADP_OxRdtase_dom"/>
</dbReference>
<dbReference type="SUPFAM" id="SSF51430">
    <property type="entry name" value="NAD(P)-linked oxidoreductase"/>
    <property type="match status" value="1"/>
</dbReference>
<evidence type="ECO:0000313" key="6">
    <source>
        <dbReference type="Proteomes" id="UP001589813"/>
    </source>
</evidence>
<sequence>MDMPNIGMGTFRLKDEVAYQSVLTALELGYRHIDTAQIYGNEAQVGQALSDSGITRDQVFLTTKIWRDNLDKTKFLDSLRSSLEQLQTEYVDLLLIHWPVDSPELSLEQSLTELKYAQELGFAKRIGVSNFTIAQLERAISVLDSGSIFTNQIEVHPYLQNQKLRQFMQSQGIRPTAYMPLAVGKVLEEAALVTMADKYQVTVPQLVLAWVIQQGMDTIPMSTKRQNLLSNLQTPALNLTAADLAVFAGLEQGLRLANPSFAPQWD</sequence>
<evidence type="ECO:0000256" key="2">
    <source>
        <dbReference type="ARBA" id="ARBA00022857"/>
    </source>
</evidence>
<accession>A0ABV6BCJ8</accession>
<dbReference type="RefSeq" id="WP_377242904.1">
    <property type="nucleotide sequence ID" value="NZ_JBHLXP010000001.1"/>
</dbReference>
<feature type="domain" description="NADP-dependent oxidoreductase" evidence="4">
    <location>
        <begin position="6"/>
        <end position="245"/>
    </location>
</feature>